<keyword evidence="11" id="KW-0413">Isomerase</keyword>
<evidence type="ECO:0000256" key="8">
    <source>
        <dbReference type="ARBA" id="ARBA00022840"/>
    </source>
</evidence>
<dbReference type="KEGG" id="kvr:CIB50_0002299"/>
<gene>
    <name evidence="19" type="primary">pcrA</name>
    <name evidence="19" type="ORF">CIB50_0002299</name>
</gene>
<feature type="compositionally biased region" description="Polar residues" evidence="16">
    <location>
        <begin position="545"/>
        <end position="555"/>
    </location>
</feature>
<dbReference type="EC" id="5.6.2.4" evidence="13"/>
<dbReference type="RefSeq" id="WP_309598344.1">
    <property type="nucleotide sequence ID" value="NZ_CP059343.1"/>
</dbReference>
<dbReference type="GO" id="GO:0033202">
    <property type="term" value="C:DNA helicase complex"/>
    <property type="evidence" value="ECO:0007669"/>
    <property type="project" value="TreeGrafter"/>
</dbReference>
<evidence type="ECO:0000256" key="9">
    <source>
        <dbReference type="ARBA" id="ARBA00023125"/>
    </source>
</evidence>
<dbReference type="GO" id="GO:0004527">
    <property type="term" value="F:exonuclease activity"/>
    <property type="evidence" value="ECO:0007669"/>
    <property type="project" value="UniProtKB-KW"/>
</dbReference>
<evidence type="ECO:0000313" key="19">
    <source>
        <dbReference type="EMBL" id="QMS57552.1"/>
    </source>
</evidence>
<dbReference type="PROSITE" id="PS51198">
    <property type="entry name" value="UVRD_HELICASE_ATP_BIND"/>
    <property type="match status" value="1"/>
</dbReference>
<dbReference type="InterPro" id="IPR027417">
    <property type="entry name" value="P-loop_NTPase"/>
</dbReference>
<evidence type="ECO:0000259" key="17">
    <source>
        <dbReference type="PROSITE" id="PS51198"/>
    </source>
</evidence>
<dbReference type="GO" id="GO:0000725">
    <property type="term" value="P:recombinational repair"/>
    <property type="evidence" value="ECO:0007669"/>
    <property type="project" value="TreeGrafter"/>
</dbReference>
<evidence type="ECO:0000256" key="1">
    <source>
        <dbReference type="ARBA" id="ARBA00009922"/>
    </source>
</evidence>
<dbReference type="Proteomes" id="UP000216825">
    <property type="component" value="Chromosome"/>
</dbReference>
<dbReference type="InterPro" id="IPR000212">
    <property type="entry name" value="DNA_helicase_UvrD/REP"/>
</dbReference>
<dbReference type="GO" id="GO:0005524">
    <property type="term" value="F:ATP binding"/>
    <property type="evidence" value="ECO:0007669"/>
    <property type="project" value="UniProtKB-UniRule"/>
</dbReference>
<organism evidence="19 20">
    <name type="scientific">Kocuria varians</name>
    <name type="common">Micrococcus varians</name>
    <dbReference type="NCBI Taxonomy" id="1272"/>
    <lineage>
        <taxon>Bacteria</taxon>
        <taxon>Bacillati</taxon>
        <taxon>Actinomycetota</taxon>
        <taxon>Actinomycetes</taxon>
        <taxon>Micrococcales</taxon>
        <taxon>Micrococcaceae</taxon>
        <taxon>Kocuria</taxon>
    </lineage>
</organism>
<comment type="catalytic activity">
    <reaction evidence="12">
        <text>Couples ATP hydrolysis with the unwinding of duplex DNA by translocating in the 3'-5' direction.</text>
        <dbReference type="EC" id="5.6.2.4"/>
    </reaction>
</comment>
<dbReference type="AlphaFoldDB" id="A0A7D7PU94"/>
<dbReference type="CDD" id="cd17932">
    <property type="entry name" value="DEXQc_UvrD"/>
    <property type="match status" value="1"/>
</dbReference>
<evidence type="ECO:0000256" key="4">
    <source>
        <dbReference type="ARBA" id="ARBA00022763"/>
    </source>
</evidence>
<dbReference type="InterPro" id="IPR014016">
    <property type="entry name" value="UvrD-like_ATP-bd"/>
</dbReference>
<keyword evidence="8 15" id="KW-0067">ATP-binding</keyword>
<evidence type="ECO:0000256" key="15">
    <source>
        <dbReference type="PROSITE-ProRule" id="PRU00560"/>
    </source>
</evidence>
<feature type="binding site" evidence="15">
    <location>
        <begin position="44"/>
        <end position="51"/>
    </location>
    <ligand>
        <name>ATP</name>
        <dbReference type="ChEBI" id="CHEBI:30616"/>
    </ligand>
</feature>
<reference evidence="19" key="2">
    <citation type="submission" date="2020-07" db="EMBL/GenBank/DDBJ databases">
        <title>Genome of starter culture bacteria Kocuria salsicia reveals its technological properties and safety for usage in meat industry.</title>
        <authorList>
            <person name="Michael M."/>
            <person name="Konstantin K."/>
            <person name="Evgenii K."/>
            <person name="Galina S."/>
            <person name="Oksana K."/>
            <person name="Andrei L."/>
        </authorList>
    </citation>
    <scope>NUCLEOTIDE SEQUENCE [LARGE SCALE GENOMIC DNA]</scope>
    <source>
        <strain evidence="19">80</strain>
    </source>
</reference>
<evidence type="ECO:0000256" key="12">
    <source>
        <dbReference type="ARBA" id="ARBA00034617"/>
    </source>
</evidence>
<protein>
    <recommendedName>
        <fullName evidence="13">DNA 3'-5' helicase</fullName>
        <ecNumber evidence="13">5.6.2.4</ecNumber>
    </recommendedName>
</protein>
<evidence type="ECO:0000256" key="5">
    <source>
        <dbReference type="ARBA" id="ARBA00022801"/>
    </source>
</evidence>
<comment type="catalytic activity">
    <reaction evidence="14">
        <text>ATP + H2O = ADP + phosphate + H(+)</text>
        <dbReference type="Rhea" id="RHEA:13065"/>
        <dbReference type="ChEBI" id="CHEBI:15377"/>
        <dbReference type="ChEBI" id="CHEBI:15378"/>
        <dbReference type="ChEBI" id="CHEBI:30616"/>
        <dbReference type="ChEBI" id="CHEBI:43474"/>
        <dbReference type="ChEBI" id="CHEBI:456216"/>
        <dbReference type="EC" id="5.6.2.4"/>
    </reaction>
</comment>
<keyword evidence="6 15" id="KW-0347">Helicase</keyword>
<evidence type="ECO:0000256" key="14">
    <source>
        <dbReference type="ARBA" id="ARBA00048988"/>
    </source>
</evidence>
<proteinExistence type="inferred from homology"/>
<evidence type="ECO:0000256" key="2">
    <source>
        <dbReference type="ARBA" id="ARBA00022722"/>
    </source>
</evidence>
<evidence type="ECO:0000313" key="20">
    <source>
        <dbReference type="Proteomes" id="UP000216825"/>
    </source>
</evidence>
<evidence type="ECO:0000256" key="3">
    <source>
        <dbReference type="ARBA" id="ARBA00022741"/>
    </source>
</evidence>
<name>A0A7D7PU94_KOCVA</name>
<feature type="region of interest" description="Disordered" evidence="16">
    <location>
        <begin position="1175"/>
        <end position="1218"/>
    </location>
</feature>
<dbReference type="InterPro" id="IPR011335">
    <property type="entry name" value="Restrct_endonuc-II-like"/>
</dbReference>
<evidence type="ECO:0000256" key="11">
    <source>
        <dbReference type="ARBA" id="ARBA00023235"/>
    </source>
</evidence>
<dbReference type="Pfam" id="PF13361">
    <property type="entry name" value="UvrD_C"/>
    <property type="match status" value="2"/>
</dbReference>
<dbReference type="Gene3D" id="1.10.10.160">
    <property type="match status" value="1"/>
</dbReference>
<dbReference type="Gene3D" id="3.40.50.300">
    <property type="entry name" value="P-loop containing nucleotide triphosphate hydrolases"/>
    <property type="match status" value="2"/>
</dbReference>
<dbReference type="InterPro" id="IPR014017">
    <property type="entry name" value="DNA_helicase_UvrD-like_C"/>
</dbReference>
<dbReference type="EMBL" id="CP059343">
    <property type="protein sequence ID" value="QMS57552.1"/>
    <property type="molecule type" value="Genomic_DNA"/>
</dbReference>
<sequence length="1218" mass="133256">MQENSEEKVRYTPEQIAEALGEHPPTEQQSAVISSPLTPRLVVAGAGSGKTTTMSDRVAWLVANELARPEEILGVTFTRKAAGELSQRINVKLRKLRAAGLIAGPDGEDEAPAAVQEPTVSTYHSYANSLVRSYGLRLGVESDTVLLGQAQAWQLAHDLVQSWDGPLPAKVPAASTLTTGLMKLASEASEHLVDAGRVREYVHDLRLRCQDAPPEGRKRTPGKVTSVLARMEQTEVLAELVERFHAVKRFDSALDYGDLLALAARIVRVDPHARTVERDRFRVVLLDEFQDTSHAQLALFSGLYGEGHCVMAVGDPQQSIYGFRGASSGQLFSFVENFPRRAAADEAPAQFADTSFLTTAWRNSLSVLDVANTVAQPLRTPPPWSRSAATVEVPALDPAPGAVQGRVRVSRYLTDTEEAQEVAGRIHDQRAAHQGQPLEEMPTMAVLCRRRAQFEPLRLELEALDIPYEVVGLGGLLDTPEVADVVAMLYVLTDPGRSDALARLLTGARWRLGARDLAALGDWAAALERGHERAARGEVGDPAQSEPSRTGSSHAESSHADRASAGETTAGDATSEVATGGADAAEETVVMADIVDRASLIEALETLPREDWVSPRGRSITPEGMRRLRALRRDVRELRQVLGDELTTVLHEVETVLGLDVELAALPDADPAQARRNLDGFHDQAVQFTATTRTHDVPAFLEWLEAASHEENGLELPPSHARHDAVQLLTVHASKGLEWDHVHVPGLNGDDFPSKNPSAWTGEAAKLPWPLRGDAHQLPQWQARTENVRELEESFDEFLEDASEHDLAEERRLAYVAFTRAKSLLELSGSVFRGSSKGAKNPSPFLLEARELADGDSAGIELGPWVEPEDGATNPQLDTRVSALWPYDPVEGPEIVRTARDAEGELTETVLPPAHRGRRARMDEAARAVREGGFDANRDLTDEDLEHGPSGELVTRWRREAELLLARREASDELRTVHMPSHVSASALVAMDTDPEEFVSTLRRPMPRRPGTAARAGTAFHSWVEDFFGDAAIFDLDELPGSDDYVDENLDLPRLTETFRRSPWASLQPYAIELPVETPVGSLTVRGRIDAVFRTEDGWELVDWKTGRIPRGRELRQKAGQLALYRLAFARLRGVPLERVSAAFYYVAADEVVRPHDLADEQDLERIVTSLYARGSGSSTHAAEPTSGTADESAPEDTAPSHTAPEHTAPDDAAPEEF</sequence>
<dbReference type="InterPro" id="IPR013986">
    <property type="entry name" value="DExx_box_DNA_helicase_dom_sf"/>
</dbReference>
<feature type="domain" description="UvrD-like helicase ATP-binding" evidence="17">
    <location>
        <begin position="23"/>
        <end position="364"/>
    </location>
</feature>
<keyword evidence="10" id="KW-0234">DNA repair</keyword>
<dbReference type="InterPro" id="IPR038726">
    <property type="entry name" value="PDDEXK_AddAB-type"/>
</dbReference>
<dbReference type="InterPro" id="IPR011604">
    <property type="entry name" value="PDDEXK-like_dom_sf"/>
</dbReference>
<keyword evidence="5 15" id="KW-0378">Hydrolase</keyword>
<reference evidence="19" key="1">
    <citation type="submission" date="2017-08" db="EMBL/GenBank/DDBJ databases">
        <authorList>
            <person name="Minaev M."/>
            <person name="Kurbakov K.A."/>
            <person name="Solodovnikova G.I."/>
            <person name="Kuznetsova O.A."/>
            <person name="Lisitsyn A.B."/>
        </authorList>
    </citation>
    <scope>NUCLEOTIDE SEQUENCE</scope>
    <source>
        <strain evidence="19">80</strain>
    </source>
</reference>
<keyword evidence="20" id="KW-1185">Reference proteome</keyword>
<evidence type="ECO:0000256" key="16">
    <source>
        <dbReference type="SAM" id="MobiDB-lite"/>
    </source>
</evidence>
<feature type="compositionally biased region" description="Polar residues" evidence="16">
    <location>
        <begin position="1176"/>
        <end position="1190"/>
    </location>
</feature>
<dbReference type="Gene3D" id="1.10.486.10">
    <property type="entry name" value="PCRA, domain 4"/>
    <property type="match status" value="1"/>
</dbReference>
<feature type="region of interest" description="Disordered" evidence="16">
    <location>
        <begin position="533"/>
        <end position="584"/>
    </location>
</feature>
<feature type="domain" description="UvrD-like helicase C-terminal" evidence="18">
    <location>
        <begin position="365"/>
        <end position="736"/>
    </location>
</feature>
<keyword evidence="2" id="KW-0540">Nuclease</keyword>
<dbReference type="PROSITE" id="PS51217">
    <property type="entry name" value="UVRD_HELICASE_CTER"/>
    <property type="match status" value="1"/>
</dbReference>
<comment type="similarity">
    <text evidence="1">Belongs to the helicase family. UvrD subfamily.</text>
</comment>
<accession>A0A7D7PU94</accession>
<dbReference type="PANTHER" id="PTHR11070:SF55">
    <property type="entry name" value="DNA 3'-5' HELICASE"/>
    <property type="match status" value="1"/>
</dbReference>
<evidence type="ECO:0000256" key="10">
    <source>
        <dbReference type="ARBA" id="ARBA00023204"/>
    </source>
</evidence>
<dbReference type="GO" id="GO:0003677">
    <property type="term" value="F:DNA binding"/>
    <property type="evidence" value="ECO:0007669"/>
    <property type="project" value="UniProtKB-KW"/>
</dbReference>
<dbReference type="SUPFAM" id="SSF52980">
    <property type="entry name" value="Restriction endonuclease-like"/>
    <property type="match status" value="1"/>
</dbReference>
<dbReference type="Pfam" id="PF00580">
    <property type="entry name" value="UvrD-helicase"/>
    <property type="match status" value="1"/>
</dbReference>
<keyword evidence="3 15" id="KW-0547">Nucleotide-binding</keyword>
<dbReference type="GO" id="GO:0005829">
    <property type="term" value="C:cytosol"/>
    <property type="evidence" value="ECO:0007669"/>
    <property type="project" value="TreeGrafter"/>
</dbReference>
<dbReference type="Pfam" id="PF12705">
    <property type="entry name" value="PDDEXK_1"/>
    <property type="match status" value="1"/>
</dbReference>
<evidence type="ECO:0000256" key="7">
    <source>
        <dbReference type="ARBA" id="ARBA00022839"/>
    </source>
</evidence>
<feature type="region of interest" description="Disordered" evidence="16">
    <location>
        <begin position="1"/>
        <end position="33"/>
    </location>
</feature>
<keyword evidence="4" id="KW-0227">DNA damage</keyword>
<dbReference type="Gene3D" id="3.30.160.800">
    <property type="match status" value="1"/>
</dbReference>
<evidence type="ECO:0000259" key="18">
    <source>
        <dbReference type="PROSITE" id="PS51217"/>
    </source>
</evidence>
<dbReference type="SUPFAM" id="SSF52540">
    <property type="entry name" value="P-loop containing nucleoside triphosphate hydrolases"/>
    <property type="match status" value="1"/>
</dbReference>
<keyword evidence="7" id="KW-0269">Exonuclease</keyword>
<feature type="compositionally biased region" description="Basic and acidic residues" evidence="16">
    <location>
        <begin position="1"/>
        <end position="11"/>
    </location>
</feature>
<evidence type="ECO:0000256" key="13">
    <source>
        <dbReference type="ARBA" id="ARBA00034808"/>
    </source>
</evidence>
<dbReference type="GO" id="GO:0043138">
    <property type="term" value="F:3'-5' DNA helicase activity"/>
    <property type="evidence" value="ECO:0007669"/>
    <property type="project" value="UniProtKB-EC"/>
</dbReference>
<evidence type="ECO:0000256" key="6">
    <source>
        <dbReference type="ARBA" id="ARBA00022806"/>
    </source>
</evidence>
<keyword evidence="9" id="KW-0238">DNA-binding</keyword>
<dbReference type="PANTHER" id="PTHR11070">
    <property type="entry name" value="UVRD / RECB / PCRA DNA HELICASE FAMILY MEMBER"/>
    <property type="match status" value="1"/>
</dbReference>
<dbReference type="Gene3D" id="3.90.320.10">
    <property type="match status" value="1"/>
</dbReference>